<comment type="caution">
    <text evidence="1">The sequence shown here is derived from an EMBL/GenBank/DDBJ whole genome shotgun (WGS) entry which is preliminary data.</text>
</comment>
<dbReference type="EMBL" id="JAGGLB010000009">
    <property type="protein sequence ID" value="MBP1991534.1"/>
    <property type="molecule type" value="Genomic_DNA"/>
</dbReference>
<protein>
    <submittedName>
        <fullName evidence="1">Uncharacterized protein</fullName>
    </submittedName>
</protein>
<gene>
    <name evidence="1" type="ORF">J2Z66_003141</name>
</gene>
<proteinExistence type="predicted"/>
<organism evidence="1 2">
    <name type="scientific">Paenibacillus eucommiae</name>
    <dbReference type="NCBI Taxonomy" id="1355755"/>
    <lineage>
        <taxon>Bacteria</taxon>
        <taxon>Bacillati</taxon>
        <taxon>Bacillota</taxon>
        <taxon>Bacilli</taxon>
        <taxon>Bacillales</taxon>
        <taxon>Paenibacillaceae</taxon>
        <taxon>Paenibacillus</taxon>
    </lineage>
</organism>
<dbReference type="Proteomes" id="UP001519287">
    <property type="component" value="Unassembled WGS sequence"/>
</dbReference>
<name>A0ABS4IVD7_9BACL</name>
<reference evidence="1 2" key="1">
    <citation type="submission" date="2021-03" db="EMBL/GenBank/DDBJ databases">
        <title>Genomic Encyclopedia of Type Strains, Phase IV (KMG-IV): sequencing the most valuable type-strain genomes for metagenomic binning, comparative biology and taxonomic classification.</title>
        <authorList>
            <person name="Goeker M."/>
        </authorList>
    </citation>
    <scope>NUCLEOTIDE SEQUENCE [LARGE SCALE GENOMIC DNA]</scope>
    <source>
        <strain evidence="1 2">DSM 26048</strain>
    </source>
</reference>
<sequence length="38" mass="4113">MFFIVKVRLGKAPVLLAMKNIVKVANPSHIFIQGACAS</sequence>
<accession>A0ABS4IVD7</accession>
<evidence type="ECO:0000313" key="2">
    <source>
        <dbReference type="Proteomes" id="UP001519287"/>
    </source>
</evidence>
<keyword evidence="2" id="KW-1185">Reference proteome</keyword>
<evidence type="ECO:0000313" key="1">
    <source>
        <dbReference type="EMBL" id="MBP1991534.1"/>
    </source>
</evidence>